<keyword evidence="4 9" id="KW-0067">ATP-binding</keyword>
<dbReference type="GO" id="GO:0005524">
    <property type="term" value="F:ATP binding"/>
    <property type="evidence" value="ECO:0007669"/>
    <property type="project" value="UniProtKB-UniRule"/>
</dbReference>
<dbReference type="InterPro" id="IPR002305">
    <property type="entry name" value="aa-tRNA-synth_Ic"/>
</dbReference>
<dbReference type="CDD" id="cd00805">
    <property type="entry name" value="TyrRS_core"/>
    <property type="match status" value="1"/>
</dbReference>
<comment type="function">
    <text evidence="9">Catalyzes the attachment of tyrosine to tRNA(Tyr) in a two-step reaction: tyrosine is first activated by ATP to form Tyr-AMP and then transferred to the acceptor end of tRNA(Tyr).</text>
</comment>
<feature type="short sequence motif" description="'HIGH' region" evidence="9">
    <location>
        <begin position="63"/>
        <end position="72"/>
    </location>
</feature>
<evidence type="ECO:0000256" key="1">
    <source>
        <dbReference type="ARBA" id="ARBA00022490"/>
    </source>
</evidence>
<dbReference type="Gene3D" id="1.10.240.10">
    <property type="entry name" value="Tyrosyl-Transfer RNA Synthetase"/>
    <property type="match status" value="1"/>
</dbReference>
<dbReference type="CDD" id="cd00165">
    <property type="entry name" value="S4"/>
    <property type="match status" value="1"/>
</dbReference>
<dbReference type="Gene3D" id="3.40.50.620">
    <property type="entry name" value="HUPs"/>
    <property type="match status" value="1"/>
</dbReference>
<dbReference type="InterPro" id="IPR014729">
    <property type="entry name" value="Rossmann-like_a/b/a_fold"/>
</dbReference>
<dbReference type="PRINTS" id="PR01040">
    <property type="entry name" value="TRNASYNTHTYR"/>
</dbReference>
<dbReference type="PANTHER" id="PTHR11766:SF1">
    <property type="entry name" value="TYROSINE--TRNA LIGASE"/>
    <property type="match status" value="1"/>
</dbReference>
<dbReference type="GO" id="GO:0005829">
    <property type="term" value="C:cytosol"/>
    <property type="evidence" value="ECO:0007669"/>
    <property type="project" value="TreeGrafter"/>
</dbReference>
<gene>
    <name evidence="9" type="primary">tyrS</name>
    <name evidence="12" type="ORF">AVDCRST_MAG30-3487</name>
</gene>
<evidence type="ECO:0000256" key="9">
    <source>
        <dbReference type="HAMAP-Rule" id="MF_02007"/>
    </source>
</evidence>
<dbReference type="GO" id="GO:0003723">
    <property type="term" value="F:RNA binding"/>
    <property type="evidence" value="ECO:0007669"/>
    <property type="project" value="UniProtKB-KW"/>
</dbReference>
<dbReference type="NCBIfam" id="TIGR00234">
    <property type="entry name" value="tyrS"/>
    <property type="match status" value="1"/>
</dbReference>
<evidence type="ECO:0000256" key="10">
    <source>
        <dbReference type="PROSITE-ProRule" id="PRU00182"/>
    </source>
</evidence>
<evidence type="ECO:0000313" key="12">
    <source>
        <dbReference type="EMBL" id="CAA9527473.1"/>
    </source>
</evidence>
<evidence type="ECO:0000256" key="4">
    <source>
        <dbReference type="ARBA" id="ARBA00022840"/>
    </source>
</evidence>
<dbReference type="AlphaFoldDB" id="A0A6J4TM34"/>
<organism evidence="12">
    <name type="scientific">uncultured Solirubrobacteraceae bacterium</name>
    <dbReference type="NCBI Taxonomy" id="1162706"/>
    <lineage>
        <taxon>Bacteria</taxon>
        <taxon>Bacillati</taxon>
        <taxon>Actinomycetota</taxon>
        <taxon>Thermoleophilia</taxon>
        <taxon>Solirubrobacterales</taxon>
        <taxon>Solirubrobacteraceae</taxon>
        <taxon>environmental samples</taxon>
    </lineage>
</organism>
<dbReference type="InterPro" id="IPR001412">
    <property type="entry name" value="aa-tRNA-synth_I_CS"/>
</dbReference>
<keyword evidence="7 9" id="KW-0030">Aminoacyl-tRNA synthetase</keyword>
<reference evidence="12" key="1">
    <citation type="submission" date="2020-02" db="EMBL/GenBank/DDBJ databases">
        <authorList>
            <person name="Meier V. D."/>
        </authorList>
    </citation>
    <scope>NUCLEOTIDE SEQUENCE</scope>
    <source>
        <strain evidence="12">AVDCRST_MAG30</strain>
    </source>
</reference>
<comment type="similarity">
    <text evidence="9">Belongs to the class-I aminoacyl-tRNA synthetase family. TyrS type 2 subfamily.</text>
</comment>
<evidence type="ECO:0000256" key="6">
    <source>
        <dbReference type="ARBA" id="ARBA00022917"/>
    </source>
</evidence>
<keyword evidence="1 9" id="KW-0963">Cytoplasm</keyword>
<dbReference type="PROSITE" id="PS00178">
    <property type="entry name" value="AA_TRNA_LIGASE_I"/>
    <property type="match status" value="1"/>
</dbReference>
<dbReference type="GO" id="GO:0006437">
    <property type="term" value="P:tyrosyl-tRNA aminoacylation"/>
    <property type="evidence" value="ECO:0007669"/>
    <property type="project" value="UniProtKB-UniRule"/>
</dbReference>
<keyword evidence="6 9" id="KW-0648">Protein biosynthesis</keyword>
<comment type="subcellular location">
    <subcellularLocation>
        <location evidence="9">Cytoplasm</location>
    </subcellularLocation>
</comment>
<dbReference type="PROSITE" id="PS50889">
    <property type="entry name" value="S4"/>
    <property type="match status" value="1"/>
</dbReference>
<dbReference type="Pfam" id="PF00579">
    <property type="entry name" value="tRNA-synt_1b"/>
    <property type="match status" value="1"/>
</dbReference>
<dbReference type="PANTHER" id="PTHR11766">
    <property type="entry name" value="TYROSYL-TRNA SYNTHETASE"/>
    <property type="match status" value="1"/>
</dbReference>
<proteinExistence type="inferred from homology"/>
<dbReference type="InterPro" id="IPR024088">
    <property type="entry name" value="Tyr-tRNA-ligase_bac-type"/>
</dbReference>
<accession>A0A6J4TM34</accession>
<dbReference type="GO" id="GO:0004831">
    <property type="term" value="F:tyrosine-tRNA ligase activity"/>
    <property type="evidence" value="ECO:0007669"/>
    <property type="project" value="UniProtKB-UniRule"/>
</dbReference>
<keyword evidence="5 10" id="KW-0694">RNA-binding</keyword>
<dbReference type="SUPFAM" id="SSF55174">
    <property type="entry name" value="Alpha-L RNA-binding motif"/>
    <property type="match status" value="1"/>
</dbReference>
<dbReference type="HAMAP" id="MF_02007">
    <property type="entry name" value="Tyr_tRNA_synth_type2"/>
    <property type="match status" value="1"/>
</dbReference>
<dbReference type="InterPro" id="IPR002307">
    <property type="entry name" value="Tyr-tRNA-ligase"/>
</dbReference>
<evidence type="ECO:0000256" key="5">
    <source>
        <dbReference type="ARBA" id="ARBA00022884"/>
    </source>
</evidence>
<evidence type="ECO:0000256" key="11">
    <source>
        <dbReference type="SAM" id="MobiDB-lite"/>
    </source>
</evidence>
<evidence type="ECO:0000256" key="7">
    <source>
        <dbReference type="ARBA" id="ARBA00023146"/>
    </source>
</evidence>
<feature type="short sequence motif" description="'KMSKS' region" evidence="9">
    <location>
        <begin position="247"/>
        <end position="251"/>
    </location>
</feature>
<evidence type="ECO:0000256" key="3">
    <source>
        <dbReference type="ARBA" id="ARBA00022741"/>
    </source>
</evidence>
<dbReference type="EMBL" id="CADCVS010000456">
    <property type="protein sequence ID" value="CAA9527473.1"/>
    <property type="molecule type" value="Genomic_DNA"/>
</dbReference>
<evidence type="ECO:0000256" key="8">
    <source>
        <dbReference type="ARBA" id="ARBA00048248"/>
    </source>
</evidence>
<protein>
    <recommendedName>
        <fullName evidence="9">Tyrosine--tRNA ligase</fullName>
        <ecNumber evidence="9">6.1.1.1</ecNumber>
    </recommendedName>
    <alternativeName>
        <fullName evidence="9">Tyrosyl-tRNA synthetase</fullName>
        <shortName evidence="9">TyrRS</shortName>
    </alternativeName>
</protein>
<dbReference type="SUPFAM" id="SSF52374">
    <property type="entry name" value="Nucleotidylyl transferase"/>
    <property type="match status" value="1"/>
</dbReference>
<comment type="catalytic activity">
    <reaction evidence="8 9">
        <text>tRNA(Tyr) + L-tyrosine + ATP = L-tyrosyl-tRNA(Tyr) + AMP + diphosphate + H(+)</text>
        <dbReference type="Rhea" id="RHEA:10220"/>
        <dbReference type="Rhea" id="RHEA-COMP:9706"/>
        <dbReference type="Rhea" id="RHEA-COMP:9707"/>
        <dbReference type="ChEBI" id="CHEBI:15378"/>
        <dbReference type="ChEBI" id="CHEBI:30616"/>
        <dbReference type="ChEBI" id="CHEBI:33019"/>
        <dbReference type="ChEBI" id="CHEBI:58315"/>
        <dbReference type="ChEBI" id="CHEBI:78442"/>
        <dbReference type="ChEBI" id="CHEBI:78536"/>
        <dbReference type="ChEBI" id="CHEBI:456215"/>
        <dbReference type="EC" id="6.1.1.1"/>
    </reaction>
</comment>
<name>A0A6J4TM34_9ACTN</name>
<feature type="region of interest" description="Disordered" evidence="11">
    <location>
        <begin position="1"/>
        <end position="25"/>
    </location>
</feature>
<evidence type="ECO:0000256" key="2">
    <source>
        <dbReference type="ARBA" id="ARBA00022598"/>
    </source>
</evidence>
<keyword evidence="2 9" id="KW-0436">Ligase</keyword>
<feature type="binding site" evidence="9">
    <location>
        <position position="250"/>
    </location>
    <ligand>
        <name>ATP</name>
        <dbReference type="ChEBI" id="CHEBI:30616"/>
    </ligand>
</feature>
<keyword evidence="3 9" id="KW-0547">Nucleotide-binding</keyword>
<dbReference type="EC" id="6.1.1.1" evidence="9"/>
<dbReference type="InterPro" id="IPR024108">
    <property type="entry name" value="Tyr-tRNA-ligase_bac_2"/>
</dbReference>
<sequence>MHATEPVAARESLALDRMDSPSPEAARSAAQLARNAVDCLPEGALAARLAEGRPLRVKLGLDPTAPDVHLGHTVVLQKLREFQDAGHTVVLIIGDYTSRVGDPSGRSETRPLLSGEEIDANARTYVDQAAHVLRTDERLEVRHNSEWLDMRTEELFRLVRTVTVAQILEREDFSRRWSSREPISLLELLYPVLQGYDSVAVRADVELGGTDQKFNLLMGRAIQQAYGQAPQVVMTLPLLVGIDGERKMSKSYGNHVGVTEAPEEMYGRTLSLPDAAMAGWYDLLLGAAPPGGTGPRDAKHALARALVARFHSETAAGAAAAHFERVFVAKDAPEDVEEATVHAADGTLHLPEVIATVFGGSRSEARRAIAAGGVRLDGEAVAPDAMDLPAERLDGALLQVGKRRFRRLLVA</sequence>
<comment type="subunit">
    <text evidence="9">Homodimer.</text>
</comment>